<dbReference type="EMBL" id="JBBMFD010000030">
    <property type="protein sequence ID" value="MEQ2441573.1"/>
    <property type="molecule type" value="Genomic_DNA"/>
</dbReference>
<keyword evidence="2" id="KW-1185">Reference proteome</keyword>
<comment type="caution">
    <text evidence="1">The sequence shown here is derived from an EMBL/GenBank/DDBJ whole genome shotgun (WGS) entry which is preliminary data.</text>
</comment>
<name>A0ABV1E2P3_9FIRM</name>
<sequence>MGKIQNALQANRTAELQTGDPASKSVTAILNSMLDSEGYRKRFDELLGRRAPQFVSSIITLVNADKNLQKAFYEAPVTVIQSALKAATFDLPIDPNLGYAYIVPFNNSAKQPDGSWSKRMEAAFILGYKGMNQLALRTGAYKTINVIDVRKGELKSYNRLTEEIDLDFIEDEDERESLPIIGWVGYFKLVNGTEKTLYMTKKQIEAHERKHRKGKNMGRGWVENPDAMAEKTVFRRLIGKWGLMSIDYQKADATTLAAADAIAKGQFDDEDALPEIIVDGDTGEIVEPGVENQTKLV</sequence>
<protein>
    <submittedName>
        <fullName evidence="1">Recombinase RecT</fullName>
    </submittedName>
</protein>
<reference evidence="1 2" key="1">
    <citation type="submission" date="2024-03" db="EMBL/GenBank/DDBJ databases">
        <title>Human intestinal bacterial collection.</title>
        <authorList>
            <person name="Pauvert C."/>
            <person name="Hitch T.C.A."/>
            <person name="Clavel T."/>
        </authorList>
    </citation>
    <scope>NUCLEOTIDE SEQUENCE [LARGE SCALE GENOMIC DNA]</scope>
    <source>
        <strain evidence="1 2">CLA-JM-H44</strain>
    </source>
</reference>
<dbReference type="NCBIfam" id="TIGR00616">
    <property type="entry name" value="rect"/>
    <property type="match status" value="1"/>
</dbReference>
<evidence type="ECO:0000313" key="2">
    <source>
        <dbReference type="Proteomes" id="UP001489509"/>
    </source>
</evidence>
<dbReference type="Proteomes" id="UP001489509">
    <property type="component" value="Unassembled WGS sequence"/>
</dbReference>
<dbReference type="Pfam" id="PF03837">
    <property type="entry name" value="RecT"/>
    <property type="match status" value="1"/>
</dbReference>
<organism evidence="1 2">
    <name type="scientific">Solibaculum intestinale</name>
    <dbReference type="NCBI Taxonomy" id="3133165"/>
    <lineage>
        <taxon>Bacteria</taxon>
        <taxon>Bacillati</taxon>
        <taxon>Bacillota</taxon>
        <taxon>Clostridia</taxon>
        <taxon>Eubacteriales</taxon>
        <taxon>Oscillospiraceae</taxon>
        <taxon>Solibaculum</taxon>
    </lineage>
</organism>
<dbReference type="InterPro" id="IPR018330">
    <property type="entry name" value="RecT_fam"/>
</dbReference>
<proteinExistence type="predicted"/>
<accession>A0ABV1E2P3</accession>
<dbReference type="RefSeq" id="WP_349220739.1">
    <property type="nucleotide sequence ID" value="NZ_JBBMFD010000030.1"/>
</dbReference>
<dbReference type="InterPro" id="IPR004590">
    <property type="entry name" value="ssDNA_annealing_RecT"/>
</dbReference>
<gene>
    <name evidence="1" type="ORF">WMO26_12110</name>
</gene>
<evidence type="ECO:0000313" key="1">
    <source>
        <dbReference type="EMBL" id="MEQ2441573.1"/>
    </source>
</evidence>